<dbReference type="Gene3D" id="1.10.287.950">
    <property type="entry name" value="Methyl-accepting chemotaxis protein"/>
    <property type="match status" value="1"/>
</dbReference>
<sequence>MRNNGPVTNVEYVLKDEETIVSKTDLKGNITYVNQDFVRISGYSEQELMGAPQNILRHPDMPAAAFADMWHCLQGGKAWNGVVKNRSKNGDHYWVEANAAPVVEHGRIIGYASIRIKPSREKVKAAEAAYKLLREGATHIHVRHGQVVPARHKSKFSLRRISSLRSRLAAAGGVAILAALATALFISQGMLLWASCGAVLSVLLIGLLWGVAYNSAVEPLNQIRHDIEQMSDGDLTHHIEARGCKEAKDALQALRILQINVKLLIGQIKESSDVVSRGAVEMAEGNQELSARTEAQASSLEQTAASMEELTQAVRDNAEHANKANVLVDTAADVAAKGGEVVRKVVANMEEITAGSRRITEIISVIDGIAFQTNILALNAAVEAARAGEQGRGFAVVASEVRTLAQRSAAAAKEIKGVIEASSQAVASGSQSVADAGRIMQTIVSSVAEVHTHVADISQASNDQHGGIEQVNEAVMHLDEITQQNAAVTEQAAAVASDMRDHALHLGQLVNQFKLVNISTQRSAVVERQPKVLQRQAARRTLQLAS</sequence>
<dbReference type="SUPFAM" id="SSF58104">
    <property type="entry name" value="Methyl-accepting chemotaxis protein (MCP) signaling domain"/>
    <property type="match status" value="1"/>
</dbReference>
<evidence type="ECO:0000256" key="3">
    <source>
        <dbReference type="ARBA" id="ARBA00022481"/>
    </source>
</evidence>
<keyword evidence="10" id="KW-0807">Transducer</keyword>
<feature type="domain" description="Methyl-accepting transducer" evidence="12">
    <location>
        <begin position="271"/>
        <end position="500"/>
    </location>
</feature>
<proteinExistence type="inferred from homology"/>
<dbReference type="InterPro" id="IPR035965">
    <property type="entry name" value="PAS-like_dom_sf"/>
</dbReference>
<evidence type="ECO:0000256" key="5">
    <source>
        <dbReference type="ARBA" id="ARBA00022519"/>
    </source>
</evidence>
<dbReference type="InterPro" id="IPR013655">
    <property type="entry name" value="PAS_fold_3"/>
</dbReference>
<dbReference type="InterPro" id="IPR004089">
    <property type="entry name" value="MCPsignal_dom"/>
</dbReference>
<keyword evidence="6 11" id="KW-0812">Transmembrane</keyword>
<dbReference type="InterPro" id="IPR003660">
    <property type="entry name" value="HAMP_dom"/>
</dbReference>
<dbReference type="Proteomes" id="UP000444316">
    <property type="component" value="Unassembled WGS sequence"/>
</dbReference>
<evidence type="ECO:0000313" key="16">
    <source>
        <dbReference type="Proteomes" id="UP000444316"/>
    </source>
</evidence>
<dbReference type="NCBIfam" id="TIGR00229">
    <property type="entry name" value="sensory_box"/>
    <property type="match status" value="1"/>
</dbReference>
<dbReference type="InterPro" id="IPR000014">
    <property type="entry name" value="PAS"/>
</dbReference>
<evidence type="ECO:0000313" key="15">
    <source>
        <dbReference type="EMBL" id="MYN45252.1"/>
    </source>
</evidence>
<dbReference type="EMBL" id="WWCL01000002">
    <property type="protein sequence ID" value="MYN45252.1"/>
    <property type="molecule type" value="Genomic_DNA"/>
</dbReference>
<dbReference type="InterPro" id="IPR051310">
    <property type="entry name" value="MCP_chemotaxis"/>
</dbReference>
<dbReference type="FunFam" id="3.30.450.20:FF:000046">
    <property type="entry name" value="Aerotaxis sensor receptor"/>
    <property type="match status" value="1"/>
</dbReference>
<feature type="domain" description="PAS" evidence="13">
    <location>
        <begin position="25"/>
        <end position="50"/>
    </location>
</feature>
<dbReference type="RefSeq" id="WP_161034912.1">
    <property type="nucleotide sequence ID" value="NZ_WWCL01000002.1"/>
</dbReference>
<comment type="caution">
    <text evidence="15">The sequence shown here is derived from an EMBL/GenBank/DDBJ whole genome shotgun (WGS) entry which is preliminary data.</text>
</comment>
<dbReference type="SUPFAM" id="SSF55785">
    <property type="entry name" value="PYP-like sensor domain (PAS domain)"/>
    <property type="match status" value="1"/>
</dbReference>
<dbReference type="InterPro" id="IPR004090">
    <property type="entry name" value="Chemotax_Me-accpt_rcpt"/>
</dbReference>
<comment type="similarity">
    <text evidence="9">Belongs to the methyl-accepting chemotaxis (MCP) protein family.</text>
</comment>
<keyword evidence="4" id="KW-0145">Chemotaxis</keyword>
<keyword evidence="5" id="KW-0997">Cell inner membrane</keyword>
<evidence type="ECO:0000256" key="11">
    <source>
        <dbReference type="SAM" id="Phobius"/>
    </source>
</evidence>
<dbReference type="CDD" id="cd11386">
    <property type="entry name" value="MCP_signal"/>
    <property type="match status" value="1"/>
</dbReference>
<dbReference type="Gene3D" id="3.30.450.20">
    <property type="entry name" value="PAS domain"/>
    <property type="match status" value="1"/>
</dbReference>
<evidence type="ECO:0000256" key="7">
    <source>
        <dbReference type="ARBA" id="ARBA00022989"/>
    </source>
</evidence>
<keyword evidence="7 11" id="KW-1133">Transmembrane helix</keyword>
<evidence type="ECO:0000256" key="9">
    <source>
        <dbReference type="ARBA" id="ARBA00029447"/>
    </source>
</evidence>
<dbReference type="PANTHER" id="PTHR43531:SF7">
    <property type="entry name" value="AEROTAXIS RECEPTOR"/>
    <property type="match status" value="1"/>
</dbReference>
<dbReference type="Pfam" id="PF00015">
    <property type="entry name" value="MCPsignal"/>
    <property type="match status" value="1"/>
</dbReference>
<evidence type="ECO:0000256" key="1">
    <source>
        <dbReference type="ARBA" id="ARBA00004429"/>
    </source>
</evidence>
<organism evidence="15 16">
    <name type="scientific">Duganella fentianensis</name>
    <dbReference type="NCBI Taxonomy" id="2692177"/>
    <lineage>
        <taxon>Bacteria</taxon>
        <taxon>Pseudomonadati</taxon>
        <taxon>Pseudomonadota</taxon>
        <taxon>Betaproteobacteria</taxon>
        <taxon>Burkholderiales</taxon>
        <taxon>Oxalobacteraceae</taxon>
        <taxon>Telluria group</taxon>
        <taxon>Duganella</taxon>
    </lineage>
</organism>
<dbReference type="PRINTS" id="PR00260">
    <property type="entry name" value="CHEMTRNSDUCR"/>
</dbReference>
<dbReference type="GO" id="GO:0004888">
    <property type="term" value="F:transmembrane signaling receptor activity"/>
    <property type="evidence" value="ECO:0007669"/>
    <property type="project" value="InterPro"/>
</dbReference>
<feature type="transmembrane region" description="Helical" evidence="11">
    <location>
        <begin position="192"/>
        <end position="214"/>
    </location>
</feature>
<comment type="subcellular location">
    <subcellularLocation>
        <location evidence="1">Cell inner membrane</location>
        <topology evidence="1">Multi-pass membrane protein</topology>
    </subcellularLocation>
</comment>
<keyword evidence="8 11" id="KW-0472">Membrane</keyword>
<dbReference type="PROSITE" id="PS50111">
    <property type="entry name" value="CHEMOTAXIS_TRANSDUC_2"/>
    <property type="match status" value="1"/>
</dbReference>
<feature type="transmembrane region" description="Helical" evidence="11">
    <location>
        <begin position="168"/>
        <end position="186"/>
    </location>
</feature>
<gene>
    <name evidence="15" type="ORF">GTP23_09275</name>
</gene>
<dbReference type="PROSITE" id="PS50885">
    <property type="entry name" value="HAMP"/>
    <property type="match status" value="1"/>
</dbReference>
<keyword evidence="3" id="KW-0488">Methylation</keyword>
<dbReference type="GO" id="GO:0052131">
    <property type="term" value="P:positive aerotaxis"/>
    <property type="evidence" value="ECO:0007669"/>
    <property type="project" value="UniProtKB-ARBA"/>
</dbReference>
<dbReference type="Pfam" id="PF08447">
    <property type="entry name" value="PAS_3"/>
    <property type="match status" value="1"/>
</dbReference>
<evidence type="ECO:0000256" key="2">
    <source>
        <dbReference type="ARBA" id="ARBA00022475"/>
    </source>
</evidence>
<dbReference type="GO" id="GO:0005886">
    <property type="term" value="C:plasma membrane"/>
    <property type="evidence" value="ECO:0007669"/>
    <property type="project" value="UniProtKB-SubCell"/>
</dbReference>
<name>A0A845HWK3_9BURK</name>
<dbReference type="CDD" id="cd00130">
    <property type="entry name" value="PAS"/>
    <property type="match status" value="1"/>
</dbReference>
<dbReference type="FunFam" id="1.10.287.950:FF:000001">
    <property type="entry name" value="Methyl-accepting chemotaxis sensory transducer"/>
    <property type="match status" value="1"/>
</dbReference>
<dbReference type="PROSITE" id="PS50112">
    <property type="entry name" value="PAS"/>
    <property type="match status" value="1"/>
</dbReference>
<protein>
    <submittedName>
        <fullName evidence="15">PAS domain-containing protein</fullName>
    </submittedName>
</protein>
<evidence type="ECO:0000259" key="12">
    <source>
        <dbReference type="PROSITE" id="PS50111"/>
    </source>
</evidence>
<evidence type="ECO:0000259" key="13">
    <source>
        <dbReference type="PROSITE" id="PS50112"/>
    </source>
</evidence>
<evidence type="ECO:0000259" key="14">
    <source>
        <dbReference type="PROSITE" id="PS50885"/>
    </source>
</evidence>
<evidence type="ECO:0000256" key="10">
    <source>
        <dbReference type="PROSITE-ProRule" id="PRU00284"/>
    </source>
</evidence>
<keyword evidence="2" id="KW-1003">Cell membrane</keyword>
<accession>A0A845HWK3</accession>
<dbReference type="SMART" id="SM00283">
    <property type="entry name" value="MA"/>
    <property type="match status" value="1"/>
</dbReference>
<evidence type="ECO:0000256" key="4">
    <source>
        <dbReference type="ARBA" id="ARBA00022500"/>
    </source>
</evidence>
<feature type="domain" description="HAMP" evidence="14">
    <location>
        <begin position="214"/>
        <end position="266"/>
    </location>
</feature>
<dbReference type="GO" id="GO:0007165">
    <property type="term" value="P:signal transduction"/>
    <property type="evidence" value="ECO:0007669"/>
    <property type="project" value="UniProtKB-KW"/>
</dbReference>
<evidence type="ECO:0000256" key="8">
    <source>
        <dbReference type="ARBA" id="ARBA00023136"/>
    </source>
</evidence>
<evidence type="ECO:0000256" key="6">
    <source>
        <dbReference type="ARBA" id="ARBA00022692"/>
    </source>
</evidence>
<dbReference type="AlphaFoldDB" id="A0A845HWK3"/>
<keyword evidence="16" id="KW-1185">Reference proteome</keyword>
<dbReference type="PANTHER" id="PTHR43531">
    <property type="entry name" value="PROTEIN ICFG"/>
    <property type="match status" value="1"/>
</dbReference>
<reference evidence="15" key="1">
    <citation type="submission" date="2019-12" db="EMBL/GenBank/DDBJ databases">
        <title>Novel species isolated from a subtropical stream in China.</title>
        <authorList>
            <person name="Lu H."/>
        </authorList>
    </citation>
    <scope>NUCLEOTIDE SEQUENCE [LARGE SCALE GENOMIC DNA]</scope>
    <source>
        <strain evidence="15">FT93W</strain>
    </source>
</reference>